<evidence type="ECO:0000313" key="2">
    <source>
        <dbReference type="Proteomes" id="UP000005426"/>
    </source>
</evidence>
<name>G9NM32_HYPAI</name>
<dbReference type="Proteomes" id="UP000005426">
    <property type="component" value="Unassembled WGS sequence"/>
</dbReference>
<keyword evidence="2" id="KW-1185">Reference proteome</keyword>
<protein>
    <submittedName>
        <fullName evidence="1">Uncharacterized protein</fullName>
    </submittedName>
</protein>
<dbReference type="AlphaFoldDB" id="G9NM32"/>
<proteinExistence type="predicted"/>
<dbReference type="HOGENOM" id="CLU_1816060_0_0_1"/>
<evidence type="ECO:0000313" key="1">
    <source>
        <dbReference type="EMBL" id="EHK47964.1"/>
    </source>
</evidence>
<reference evidence="1 2" key="1">
    <citation type="journal article" date="2011" name="Genome Biol.">
        <title>Comparative genome sequence analysis underscores mycoparasitism as the ancestral life style of Trichoderma.</title>
        <authorList>
            <person name="Kubicek C.P."/>
            <person name="Herrera-Estrella A."/>
            <person name="Seidl-Seiboth V."/>
            <person name="Martinez D.A."/>
            <person name="Druzhinina I.S."/>
            <person name="Thon M."/>
            <person name="Zeilinger S."/>
            <person name="Casas-Flores S."/>
            <person name="Horwitz B.A."/>
            <person name="Mukherjee P.K."/>
            <person name="Mukherjee M."/>
            <person name="Kredics L."/>
            <person name="Alcaraz L.D."/>
            <person name="Aerts A."/>
            <person name="Antal Z."/>
            <person name="Atanasova L."/>
            <person name="Cervantes-Badillo M.G."/>
            <person name="Challacombe J."/>
            <person name="Chertkov O."/>
            <person name="McCluskey K."/>
            <person name="Coulpier F."/>
            <person name="Deshpande N."/>
            <person name="von Doehren H."/>
            <person name="Ebbole D.J."/>
            <person name="Esquivel-Naranjo E.U."/>
            <person name="Fekete E."/>
            <person name="Flipphi M."/>
            <person name="Glaser F."/>
            <person name="Gomez-Rodriguez E.Y."/>
            <person name="Gruber S."/>
            <person name="Han C."/>
            <person name="Henrissat B."/>
            <person name="Hermosa R."/>
            <person name="Hernandez-Onate M."/>
            <person name="Karaffa L."/>
            <person name="Kosti I."/>
            <person name="Le Crom S."/>
            <person name="Lindquist E."/>
            <person name="Lucas S."/>
            <person name="Luebeck M."/>
            <person name="Luebeck P.S."/>
            <person name="Margeot A."/>
            <person name="Metz B."/>
            <person name="Misra M."/>
            <person name="Nevalainen H."/>
            <person name="Omann M."/>
            <person name="Packer N."/>
            <person name="Perrone G."/>
            <person name="Uresti-Rivera E.E."/>
            <person name="Salamov A."/>
            <person name="Schmoll M."/>
            <person name="Seiboth B."/>
            <person name="Shapiro H."/>
            <person name="Sukno S."/>
            <person name="Tamayo-Ramos J.A."/>
            <person name="Tisch D."/>
            <person name="Wiest A."/>
            <person name="Wilkinson H.H."/>
            <person name="Zhang M."/>
            <person name="Coutinho P.M."/>
            <person name="Kenerley C.M."/>
            <person name="Monte E."/>
            <person name="Baker S.E."/>
            <person name="Grigoriev I.V."/>
        </authorList>
    </citation>
    <scope>NUCLEOTIDE SEQUENCE [LARGE SCALE GENOMIC DNA]</scope>
    <source>
        <strain evidence="2">ATCC 20476 / IMI 206040</strain>
    </source>
</reference>
<accession>G9NM32</accession>
<comment type="caution">
    <text evidence="1">The sequence shown here is derived from an EMBL/GenBank/DDBJ whole genome shotgun (WGS) entry which is preliminary data.</text>
</comment>
<gene>
    <name evidence="1" type="ORF">TRIATDRAFT_91473</name>
</gene>
<organism evidence="1 2">
    <name type="scientific">Hypocrea atroviridis (strain ATCC 20476 / IMI 206040)</name>
    <name type="common">Trichoderma atroviride</name>
    <dbReference type="NCBI Taxonomy" id="452589"/>
    <lineage>
        <taxon>Eukaryota</taxon>
        <taxon>Fungi</taxon>
        <taxon>Dikarya</taxon>
        <taxon>Ascomycota</taxon>
        <taxon>Pezizomycotina</taxon>
        <taxon>Sordariomycetes</taxon>
        <taxon>Hypocreomycetidae</taxon>
        <taxon>Hypocreales</taxon>
        <taxon>Hypocreaceae</taxon>
        <taxon>Trichoderma</taxon>
    </lineage>
</organism>
<dbReference type="EMBL" id="ABDG02000019">
    <property type="protein sequence ID" value="EHK47964.1"/>
    <property type="molecule type" value="Genomic_DNA"/>
</dbReference>
<sequence length="142" mass="15359">MARVAENSVLRNELYAAFMVNELLDRAAITLNVGSILPLEFYAHQRRVLGTITIIKQLHRASLSPHTACSAGQGSGKFSIPACTEHCSYKSNLNWHAMAATVLSCASADTASRTMACAILCIVGRRIREIACMHASSGMAYE</sequence>